<dbReference type="RefSeq" id="WP_089526920.1">
    <property type="nucleotide sequence ID" value="NZ_NMUQ01000004.1"/>
</dbReference>
<dbReference type="SUPFAM" id="SSF54631">
    <property type="entry name" value="CBS-domain pair"/>
    <property type="match status" value="1"/>
</dbReference>
<evidence type="ECO:0000313" key="15">
    <source>
        <dbReference type="Proteomes" id="UP000215145"/>
    </source>
</evidence>
<feature type="domain" description="ABC transporter" evidence="12">
    <location>
        <begin position="2"/>
        <end position="237"/>
    </location>
</feature>
<keyword evidence="2 10" id="KW-0813">Transport</keyword>
<keyword evidence="10" id="KW-0997">Cell inner membrane</keyword>
<dbReference type="FunFam" id="3.40.50.300:FF:000425">
    <property type="entry name" value="Probable ABC transporter, ATP-binding subunit"/>
    <property type="match status" value="1"/>
</dbReference>
<dbReference type="InterPro" id="IPR017871">
    <property type="entry name" value="ABC_transporter-like_CS"/>
</dbReference>
<evidence type="ECO:0000256" key="9">
    <source>
        <dbReference type="PROSITE-ProRule" id="PRU00703"/>
    </source>
</evidence>
<evidence type="ECO:0000256" key="4">
    <source>
        <dbReference type="ARBA" id="ARBA00022840"/>
    </source>
</evidence>
<evidence type="ECO:0000259" key="12">
    <source>
        <dbReference type="PROSITE" id="PS50893"/>
    </source>
</evidence>
<dbReference type="Gene3D" id="3.10.580.10">
    <property type="entry name" value="CBS-domain"/>
    <property type="match status" value="1"/>
</dbReference>
<name>A0A229NTG2_9BACL</name>
<keyword evidence="10" id="KW-1003">Cell membrane</keyword>
<comment type="catalytic activity">
    <reaction evidence="7">
        <text>a quaternary ammonium(out) + ATP + H2O = a quaternary ammonium(in) + ADP + phosphate + H(+)</text>
        <dbReference type="Rhea" id="RHEA:11036"/>
        <dbReference type="ChEBI" id="CHEBI:15377"/>
        <dbReference type="ChEBI" id="CHEBI:15378"/>
        <dbReference type="ChEBI" id="CHEBI:30616"/>
        <dbReference type="ChEBI" id="CHEBI:35267"/>
        <dbReference type="ChEBI" id="CHEBI:43474"/>
        <dbReference type="ChEBI" id="CHEBI:456216"/>
        <dbReference type="EC" id="7.6.2.9"/>
    </reaction>
</comment>
<dbReference type="GO" id="GO:0006865">
    <property type="term" value="P:amino acid transport"/>
    <property type="evidence" value="ECO:0007669"/>
    <property type="project" value="UniProtKB-UniRule"/>
</dbReference>
<dbReference type="PROSITE" id="PS51371">
    <property type="entry name" value="CBS"/>
    <property type="match status" value="2"/>
</dbReference>
<organism evidence="14 15">
    <name type="scientific">Paenibacillus herberti</name>
    <dbReference type="NCBI Taxonomy" id="1619309"/>
    <lineage>
        <taxon>Bacteria</taxon>
        <taxon>Bacillati</taxon>
        <taxon>Bacillota</taxon>
        <taxon>Bacilli</taxon>
        <taxon>Bacillales</taxon>
        <taxon>Paenibacillaceae</taxon>
        <taxon>Paenibacillus</taxon>
    </lineage>
</organism>
<comment type="similarity">
    <text evidence="1 10">Belongs to the ABC transporter superfamily.</text>
</comment>
<evidence type="ECO:0000256" key="3">
    <source>
        <dbReference type="ARBA" id="ARBA00022741"/>
    </source>
</evidence>
<evidence type="ECO:0000256" key="7">
    <source>
        <dbReference type="ARBA" id="ARBA00052482"/>
    </source>
</evidence>
<sequence length="453" mass="50557">MIQFQNVNKMYDDGFHALKNINLEFRKGEMTVLIGPSGCGKSTTMRMINRLVSPSSGSIKIDGSDILSIDPVELRRSIGYVIQSVGLFPHMTIARNVAIVPRLKRWTADKMSRRVDELLDMVGLKPELYRDRYPSELSGGQQQRVGVVRALAADPDIILMDEPFSALDPMSREQLQEDVARLQQELHKTIVFVTHDMDEALKIADRIVLMKDGEVVQSDTPDRILRRPANDFVRSFIGQKRLDQEQIIVASAQDREAGSDFGSVMQDTPSVDEVMITQPAVTYPSRGLAEAISTMERRKVDSLYVVDRQRKLLGSVSIYNVMDSYRDEDKTVADVMLPVRYSVVSGTPLTQAVELLAGHRLHNVAVVDESGRFIGLITRGSVVRHLAEQLPMMEYDQLDNPNDEPGQARKDITPGMEPDSSPSSSVPSLEPASSVRENDSDDRDSKSGREARS</sequence>
<dbReference type="PANTHER" id="PTHR43869:SF1">
    <property type="entry name" value="GLYCINE BETAINE_PROLINE BETAINE TRANSPORT SYSTEM ATP-BINDING PROTEIN PROV"/>
    <property type="match status" value="1"/>
</dbReference>
<dbReference type="InterPro" id="IPR027417">
    <property type="entry name" value="P-loop_NTPase"/>
</dbReference>
<dbReference type="GO" id="GO:0016887">
    <property type="term" value="F:ATP hydrolysis activity"/>
    <property type="evidence" value="ECO:0007669"/>
    <property type="project" value="UniProtKB-UniRule"/>
</dbReference>
<gene>
    <name evidence="14" type="ORF">CGZ75_23820</name>
</gene>
<accession>A0A229NTG2</accession>
<protein>
    <recommendedName>
        <fullName evidence="10">Quaternary amine transport ATP-binding protein</fullName>
        <ecNumber evidence="10">7.6.2.9</ecNumber>
    </recommendedName>
</protein>
<keyword evidence="15" id="KW-1185">Reference proteome</keyword>
<dbReference type="PROSITE" id="PS00211">
    <property type="entry name" value="ABC_TRANSPORTER_1"/>
    <property type="match status" value="1"/>
</dbReference>
<dbReference type="GO" id="GO:0005524">
    <property type="term" value="F:ATP binding"/>
    <property type="evidence" value="ECO:0007669"/>
    <property type="project" value="UniProtKB-UniRule"/>
</dbReference>
<dbReference type="GO" id="GO:0015418">
    <property type="term" value="F:ABC-type quaternary ammonium compound transporting activity"/>
    <property type="evidence" value="ECO:0007669"/>
    <property type="project" value="UniProtKB-EC"/>
</dbReference>
<dbReference type="InterPro" id="IPR000644">
    <property type="entry name" value="CBS_dom"/>
</dbReference>
<dbReference type="NCBIfam" id="TIGR01186">
    <property type="entry name" value="proV"/>
    <property type="match status" value="1"/>
</dbReference>
<dbReference type="GO" id="GO:0005886">
    <property type="term" value="C:plasma membrane"/>
    <property type="evidence" value="ECO:0007669"/>
    <property type="project" value="UniProtKB-SubCell"/>
</dbReference>
<keyword evidence="4 10" id="KW-0067">ATP-binding</keyword>
<evidence type="ECO:0000256" key="11">
    <source>
        <dbReference type="SAM" id="MobiDB-lite"/>
    </source>
</evidence>
<dbReference type="Gene3D" id="3.40.50.300">
    <property type="entry name" value="P-loop containing nucleotide triphosphate hydrolases"/>
    <property type="match status" value="1"/>
</dbReference>
<dbReference type="CDD" id="cd03295">
    <property type="entry name" value="ABC_OpuCA_Osmoprotection"/>
    <property type="match status" value="1"/>
</dbReference>
<reference evidence="14 15" key="1">
    <citation type="submission" date="2017-07" db="EMBL/GenBank/DDBJ databases">
        <title>Paenibacillus herberti R33 genome sequencing and assembly.</title>
        <authorList>
            <person name="Su W."/>
        </authorList>
    </citation>
    <scope>NUCLEOTIDE SEQUENCE [LARGE SCALE GENOMIC DNA]</scope>
    <source>
        <strain evidence="14 15">R33</strain>
    </source>
</reference>
<dbReference type="SMART" id="SM00116">
    <property type="entry name" value="CBS"/>
    <property type="match status" value="2"/>
</dbReference>
<dbReference type="InterPro" id="IPR051921">
    <property type="entry name" value="ABC_osmolyte_uptake_ATP-bind"/>
</dbReference>
<dbReference type="EMBL" id="NMUQ01000004">
    <property type="protein sequence ID" value="OXM13191.1"/>
    <property type="molecule type" value="Genomic_DNA"/>
</dbReference>
<comment type="subcellular location">
    <subcellularLocation>
        <location evidence="10">Cell inner membrane</location>
        <topology evidence="10">Peripheral membrane protein</topology>
    </subcellularLocation>
</comment>
<comment type="subunit">
    <text evidence="8">The complex is composed of two ATP-binding proteins (OpuCA), two transmembrane proteins (OpuCB and OpuCD) and a solute-binding protein (OpuCC).</text>
</comment>
<dbReference type="OrthoDB" id="9802264at2"/>
<evidence type="ECO:0000256" key="5">
    <source>
        <dbReference type="ARBA" id="ARBA00022970"/>
    </source>
</evidence>
<evidence type="ECO:0000256" key="10">
    <source>
        <dbReference type="RuleBase" id="RU369116"/>
    </source>
</evidence>
<feature type="region of interest" description="Disordered" evidence="11">
    <location>
        <begin position="394"/>
        <end position="453"/>
    </location>
</feature>
<evidence type="ECO:0000256" key="6">
    <source>
        <dbReference type="ARBA" id="ARBA00023122"/>
    </source>
</evidence>
<dbReference type="PANTHER" id="PTHR43869">
    <property type="entry name" value="GLYCINE BETAINE/PROLINE BETAINE TRANSPORT SYSTEM ATP-BINDING PROTEIN PROV"/>
    <property type="match status" value="1"/>
</dbReference>
<feature type="compositionally biased region" description="Basic and acidic residues" evidence="11">
    <location>
        <begin position="443"/>
        <end position="453"/>
    </location>
</feature>
<dbReference type="AlphaFoldDB" id="A0A229NTG2"/>
<keyword evidence="6 9" id="KW-0129">CBS domain</keyword>
<dbReference type="Proteomes" id="UP000215145">
    <property type="component" value="Unassembled WGS sequence"/>
</dbReference>
<dbReference type="GO" id="GO:0031460">
    <property type="term" value="P:glycine betaine transport"/>
    <property type="evidence" value="ECO:0007669"/>
    <property type="project" value="InterPro"/>
</dbReference>
<dbReference type="EC" id="7.6.2.9" evidence="10"/>
<dbReference type="PROSITE" id="PS50893">
    <property type="entry name" value="ABC_TRANSPORTER_2"/>
    <property type="match status" value="1"/>
</dbReference>
<evidence type="ECO:0000256" key="2">
    <source>
        <dbReference type="ARBA" id="ARBA00022448"/>
    </source>
</evidence>
<dbReference type="InterPro" id="IPR003593">
    <property type="entry name" value="AAA+_ATPase"/>
</dbReference>
<evidence type="ECO:0000259" key="13">
    <source>
        <dbReference type="PROSITE" id="PS51371"/>
    </source>
</evidence>
<keyword evidence="5" id="KW-0029">Amino-acid transport</keyword>
<evidence type="ECO:0000256" key="1">
    <source>
        <dbReference type="ARBA" id="ARBA00005417"/>
    </source>
</evidence>
<proteinExistence type="inferred from homology"/>
<dbReference type="Pfam" id="PF00005">
    <property type="entry name" value="ABC_tran"/>
    <property type="match status" value="1"/>
</dbReference>
<evidence type="ECO:0000256" key="8">
    <source>
        <dbReference type="ARBA" id="ARBA00063934"/>
    </source>
</evidence>
<feature type="compositionally biased region" description="Low complexity" evidence="11">
    <location>
        <begin position="418"/>
        <end position="434"/>
    </location>
</feature>
<comment type="subunit">
    <text evidence="10">The complex is probably composed of two ATP-binding proteins, two transmembrane proteins and a solute-binding protein.</text>
</comment>
<keyword evidence="3 10" id="KW-0547">Nucleotide-binding</keyword>
<feature type="domain" description="CBS" evidence="13">
    <location>
        <begin position="275"/>
        <end position="331"/>
    </location>
</feature>
<dbReference type="InterPro" id="IPR046342">
    <property type="entry name" value="CBS_dom_sf"/>
</dbReference>
<dbReference type="InterPro" id="IPR003439">
    <property type="entry name" value="ABC_transporter-like_ATP-bd"/>
</dbReference>
<dbReference type="InterPro" id="IPR005892">
    <property type="entry name" value="Gly-betaine_transp_ATP-bd"/>
</dbReference>
<dbReference type="SMART" id="SM00382">
    <property type="entry name" value="AAA"/>
    <property type="match status" value="1"/>
</dbReference>
<dbReference type="Pfam" id="PF00571">
    <property type="entry name" value="CBS"/>
    <property type="match status" value="2"/>
</dbReference>
<dbReference type="SUPFAM" id="SSF52540">
    <property type="entry name" value="P-loop containing nucleoside triphosphate hydrolases"/>
    <property type="match status" value="1"/>
</dbReference>
<feature type="domain" description="CBS" evidence="13">
    <location>
        <begin position="336"/>
        <end position="392"/>
    </location>
</feature>
<comment type="caution">
    <text evidence="14">The sequence shown here is derived from an EMBL/GenBank/DDBJ whole genome shotgun (WGS) entry which is preliminary data.</text>
</comment>
<evidence type="ECO:0000313" key="14">
    <source>
        <dbReference type="EMBL" id="OXM13191.1"/>
    </source>
</evidence>
<keyword evidence="10" id="KW-0472">Membrane</keyword>